<keyword evidence="6 8" id="KW-1133">Transmembrane helix</keyword>
<feature type="transmembrane region" description="Helical" evidence="8">
    <location>
        <begin position="134"/>
        <end position="154"/>
    </location>
</feature>
<keyword evidence="10" id="KW-1185">Reference proteome</keyword>
<dbReference type="STRING" id="84035.SAMN05660742_12366"/>
<evidence type="ECO:0000256" key="2">
    <source>
        <dbReference type="ARBA" id="ARBA00007776"/>
    </source>
</evidence>
<dbReference type="PIRSF" id="PIRSF037497">
    <property type="entry name" value="MreD_Clostridium/Treponema_prd"/>
    <property type="match status" value="1"/>
</dbReference>
<accession>A0A1H7CNK9</accession>
<dbReference type="RefSeq" id="WP_091835047.1">
    <property type="nucleotide sequence ID" value="NZ_FNZK01000023.1"/>
</dbReference>
<evidence type="ECO:0000256" key="8">
    <source>
        <dbReference type="SAM" id="Phobius"/>
    </source>
</evidence>
<sequence length="164" mass="18718">MKKCFIWGICLVVLYILQSSLLPIIAYNGVSPDILLIVVISFSLLRGSRFGFLMGFSAGLLEDLASGTFFGMNTFCKMILGYAFGLVEHKVFKENFFLPIMSMIIATSLNYFISAVLMVLLGYRFNLVHHMEHILLPLLLYNVIFAFPVHKFVYKICELVKEKR</sequence>
<keyword evidence="5" id="KW-0133">Cell shape</keyword>
<evidence type="ECO:0000256" key="3">
    <source>
        <dbReference type="ARBA" id="ARBA00022475"/>
    </source>
</evidence>
<feature type="transmembrane region" description="Helical" evidence="8">
    <location>
        <begin position="6"/>
        <end position="27"/>
    </location>
</feature>
<evidence type="ECO:0000313" key="10">
    <source>
        <dbReference type="Proteomes" id="UP000199662"/>
    </source>
</evidence>
<dbReference type="InterPro" id="IPR017225">
    <property type="entry name" value="Cell_shape_determin_MreD_prd"/>
</dbReference>
<evidence type="ECO:0000256" key="6">
    <source>
        <dbReference type="ARBA" id="ARBA00022989"/>
    </source>
</evidence>
<dbReference type="Pfam" id="PF04093">
    <property type="entry name" value="MreD"/>
    <property type="match status" value="1"/>
</dbReference>
<evidence type="ECO:0000256" key="7">
    <source>
        <dbReference type="ARBA" id="ARBA00023136"/>
    </source>
</evidence>
<comment type="similarity">
    <text evidence="2">Belongs to the MreD family.</text>
</comment>
<evidence type="ECO:0000256" key="4">
    <source>
        <dbReference type="ARBA" id="ARBA00022692"/>
    </source>
</evidence>
<keyword evidence="4 8" id="KW-0812">Transmembrane</keyword>
<dbReference type="InterPro" id="IPR007227">
    <property type="entry name" value="Cell_shape_determining_MreD"/>
</dbReference>
<protein>
    <submittedName>
        <fullName evidence="9">Rod shape-determining protein MreD</fullName>
    </submittedName>
</protein>
<evidence type="ECO:0000256" key="1">
    <source>
        <dbReference type="ARBA" id="ARBA00004651"/>
    </source>
</evidence>
<dbReference type="AlphaFoldDB" id="A0A1H7CNK9"/>
<name>A0A1H7CNK9_9FIRM</name>
<reference evidence="10" key="1">
    <citation type="submission" date="2016-10" db="EMBL/GenBank/DDBJ databases">
        <authorList>
            <person name="Varghese N."/>
            <person name="Submissions S."/>
        </authorList>
    </citation>
    <scope>NUCLEOTIDE SEQUENCE [LARGE SCALE GENOMIC DNA]</scope>
    <source>
        <strain evidence="10">DSM 2179</strain>
    </source>
</reference>
<feature type="transmembrane region" description="Helical" evidence="8">
    <location>
        <begin position="96"/>
        <end position="122"/>
    </location>
</feature>
<dbReference type="GO" id="GO:0005886">
    <property type="term" value="C:plasma membrane"/>
    <property type="evidence" value="ECO:0007669"/>
    <property type="project" value="UniProtKB-SubCell"/>
</dbReference>
<keyword evidence="3" id="KW-1003">Cell membrane</keyword>
<dbReference type="NCBIfam" id="TIGR03426">
    <property type="entry name" value="shape_MreD"/>
    <property type="match status" value="1"/>
</dbReference>
<dbReference type="EMBL" id="FNZK01000023">
    <property type="protein sequence ID" value="SEJ91191.1"/>
    <property type="molecule type" value="Genomic_DNA"/>
</dbReference>
<dbReference type="GO" id="GO:0008360">
    <property type="term" value="P:regulation of cell shape"/>
    <property type="evidence" value="ECO:0007669"/>
    <property type="project" value="UniProtKB-KW"/>
</dbReference>
<comment type="subcellular location">
    <subcellularLocation>
        <location evidence="1">Cell membrane</location>
        <topology evidence="1">Multi-pass membrane protein</topology>
    </subcellularLocation>
</comment>
<organism evidence="9 10">
    <name type="scientific">Propionispira arboris</name>
    <dbReference type="NCBI Taxonomy" id="84035"/>
    <lineage>
        <taxon>Bacteria</taxon>
        <taxon>Bacillati</taxon>
        <taxon>Bacillota</taxon>
        <taxon>Negativicutes</taxon>
        <taxon>Selenomonadales</taxon>
        <taxon>Selenomonadaceae</taxon>
        <taxon>Propionispira</taxon>
    </lineage>
</organism>
<keyword evidence="7 8" id="KW-0472">Membrane</keyword>
<proteinExistence type="inferred from homology"/>
<evidence type="ECO:0000256" key="5">
    <source>
        <dbReference type="ARBA" id="ARBA00022960"/>
    </source>
</evidence>
<dbReference type="Proteomes" id="UP000199662">
    <property type="component" value="Unassembled WGS sequence"/>
</dbReference>
<feature type="transmembrane region" description="Helical" evidence="8">
    <location>
        <begin position="64"/>
        <end position="84"/>
    </location>
</feature>
<evidence type="ECO:0000313" key="9">
    <source>
        <dbReference type="EMBL" id="SEJ91191.1"/>
    </source>
</evidence>
<gene>
    <name evidence="9" type="ORF">SAMN05660742_12366</name>
</gene>